<dbReference type="InterPro" id="IPR027259">
    <property type="entry name" value="MTase_demethylubiq_bac"/>
</dbReference>
<dbReference type="Pfam" id="PF06983">
    <property type="entry name" value="3-dmu-9_3-mt"/>
    <property type="match status" value="2"/>
</dbReference>
<feature type="domain" description="PhnB-like" evidence="1">
    <location>
        <begin position="125"/>
        <end position="245"/>
    </location>
</feature>
<organism evidence="2 3">
    <name type="scientific">Leptospira fletcheri</name>
    <dbReference type="NCBI Taxonomy" id="2484981"/>
    <lineage>
        <taxon>Bacteria</taxon>
        <taxon>Pseudomonadati</taxon>
        <taxon>Spirochaetota</taxon>
        <taxon>Spirochaetia</taxon>
        <taxon>Leptospirales</taxon>
        <taxon>Leptospiraceae</taxon>
        <taxon>Leptospira</taxon>
    </lineage>
</organism>
<dbReference type="Gene3D" id="3.10.180.10">
    <property type="entry name" value="2,3-Dihydroxybiphenyl 1,2-Dioxygenase, domain 1"/>
    <property type="match status" value="1"/>
</dbReference>
<dbReference type="SUPFAM" id="SSF54593">
    <property type="entry name" value="Glyoxalase/Bleomycin resistance protein/Dihydroxybiphenyl dioxygenase"/>
    <property type="match status" value="2"/>
</dbReference>
<dbReference type="PIRSF" id="PIRSF021700">
    <property type="entry name" value="3_dmu_93_MTrfase"/>
    <property type="match status" value="1"/>
</dbReference>
<proteinExistence type="predicted"/>
<dbReference type="CDD" id="cd06588">
    <property type="entry name" value="PhnB_like"/>
    <property type="match status" value="2"/>
</dbReference>
<dbReference type="InterPro" id="IPR029068">
    <property type="entry name" value="Glyas_Bleomycin-R_OHBP_Dase"/>
</dbReference>
<dbReference type="RefSeq" id="WP_135766476.1">
    <property type="nucleotide sequence ID" value="NZ_RQET01000001.1"/>
</dbReference>
<dbReference type="Gene3D" id="3.30.720.100">
    <property type="match status" value="1"/>
</dbReference>
<dbReference type="OrthoDB" id="9806473at2"/>
<evidence type="ECO:0000259" key="1">
    <source>
        <dbReference type="Pfam" id="PF06983"/>
    </source>
</evidence>
<reference evidence="2" key="1">
    <citation type="journal article" date="2019" name="PLoS Negl. Trop. Dis.">
        <title>Revisiting the worldwide diversity of Leptospira species in the environment.</title>
        <authorList>
            <person name="Vincent A.T."/>
            <person name="Schiettekatte O."/>
            <person name="Bourhy P."/>
            <person name="Veyrier F.J."/>
            <person name="Picardeau M."/>
        </authorList>
    </citation>
    <scope>NUCLEOTIDE SEQUENCE [LARGE SCALE GENOMIC DNA]</scope>
    <source>
        <strain evidence="2">SSW15</strain>
    </source>
</reference>
<dbReference type="PIRSF" id="PIRSF500687">
    <property type="entry name" value="MTase_demethylubiq_bact"/>
    <property type="match status" value="1"/>
</dbReference>
<evidence type="ECO:0000313" key="2">
    <source>
        <dbReference type="EMBL" id="TGK14134.1"/>
    </source>
</evidence>
<keyword evidence="3" id="KW-1185">Reference proteome</keyword>
<evidence type="ECO:0000313" key="3">
    <source>
        <dbReference type="Proteomes" id="UP000298458"/>
    </source>
</evidence>
<accession>A0A4R9GK59</accession>
<dbReference type="EMBL" id="RQET01000001">
    <property type="protein sequence ID" value="TGK14134.1"/>
    <property type="molecule type" value="Genomic_DNA"/>
</dbReference>
<dbReference type="PANTHER" id="PTHR33990:SF4">
    <property type="entry name" value="PHNB-LIKE DOMAIN-CONTAINING PROTEIN"/>
    <property type="match status" value="1"/>
</dbReference>
<protein>
    <submittedName>
        <fullName evidence="2">VOC family protein</fullName>
    </submittedName>
</protein>
<dbReference type="PANTHER" id="PTHR33990">
    <property type="entry name" value="PROTEIN YJDN-RELATED"/>
    <property type="match status" value="1"/>
</dbReference>
<name>A0A4R9GK59_9LEPT</name>
<gene>
    <name evidence="2" type="ORF">EHO60_01965</name>
</gene>
<dbReference type="InterPro" id="IPR028973">
    <property type="entry name" value="PhnB-like"/>
</dbReference>
<sequence length="287" mass="32656">MGKITPFFMFDNNLGEALELYKSSFRTSEIRELNRADGSVMSATFSIYGQEFLSFNGGPHFKFTPSISLFVNCKKNEDLELLWNEFKRGGSVLMELGSYPFSGKFGWLQDRFGVSWQLNLSEQEEKIYPFLMFSGENFGKAEEAIRFYTAEFPDSKIVEIEKMGAEGPGKEGTIKRAKFSLSGLDFMAIDSGIPHQFNFSQAISFFVKCETQSEIDEYWEKLSEGGEKQRCGWVKDRFGVSWQIIPPILGELLHDKDREKSEKVLGAMLQMGKIEIEGLKNAYAAKN</sequence>
<comment type="caution">
    <text evidence="2">The sequence shown here is derived from an EMBL/GenBank/DDBJ whole genome shotgun (WGS) entry which is preliminary data.</text>
</comment>
<dbReference type="AlphaFoldDB" id="A0A4R9GK59"/>
<feature type="domain" description="PhnB-like" evidence="1">
    <location>
        <begin position="3"/>
        <end position="118"/>
    </location>
</feature>
<dbReference type="InterPro" id="IPR009725">
    <property type="entry name" value="3_dmu_93_MTrfase"/>
</dbReference>
<dbReference type="Gene3D" id="3.30.720.110">
    <property type="match status" value="1"/>
</dbReference>
<dbReference type="Proteomes" id="UP000298458">
    <property type="component" value="Unassembled WGS sequence"/>
</dbReference>